<protein>
    <recommendedName>
        <fullName evidence="5">MYND-type domain-containing protein</fullName>
    </recommendedName>
</protein>
<dbReference type="PROSITE" id="PS01360">
    <property type="entry name" value="ZF_MYND_1"/>
    <property type="match status" value="1"/>
</dbReference>
<sequence length="507" mass="57385">MSSPIAIPMACYDNYQMLDNPNLRHICRVDREIRKRCIMCEKEANPSFLCSECKGARYCSWECKVDDRQHHALVCSQLSNFSRRPSPSAARILIFPAQSTRPVFCWAEMTHGGEPLAAHDELRPFLQPWADKHRKILGRMGCINECRALAARKTPLGHGLFVLEWSVCPPPDSESTNNNRPQNNNISINWINKSILSCTAPSPENEIRNTQGLSQSSKSKTWLWTGPILVIALDLSRTSAQLKKFALDDINLRDLRHAIDFFSLNLRNPCLPLPPPPPTGDIITTSRFPFPTLQAIKRNETRTPLARALGITTELEEVCISRDLPPALAKEWQGVPVLCAQLGLAWVVRAVLAHGPEMDWLYDDDYERGIPFGHGWRTRGGVREGLNTVLHVHEETGKLGMKRLPRSGDGVVFFRADGGQLRKDHVQALLGYVDAQQKRQEAGKRAKIGEKYFKRFWEELKARGQNDAAVPSPYELRSTEEGNGRQRTEQRFLFCKEVFARLMKANS</sequence>
<dbReference type="AlphaFoldDB" id="A0AAN7C2S4"/>
<evidence type="ECO:0000256" key="2">
    <source>
        <dbReference type="ARBA" id="ARBA00022771"/>
    </source>
</evidence>
<dbReference type="Proteomes" id="UP001303760">
    <property type="component" value="Unassembled WGS sequence"/>
</dbReference>
<evidence type="ECO:0000256" key="1">
    <source>
        <dbReference type="ARBA" id="ARBA00022723"/>
    </source>
</evidence>
<name>A0AAN7C2S4_9PEZI</name>
<dbReference type="Pfam" id="PF01753">
    <property type="entry name" value="zf-MYND"/>
    <property type="match status" value="1"/>
</dbReference>
<keyword evidence="1" id="KW-0479">Metal-binding</keyword>
<evidence type="ECO:0000259" key="5">
    <source>
        <dbReference type="PROSITE" id="PS50865"/>
    </source>
</evidence>
<dbReference type="EMBL" id="MU860394">
    <property type="protein sequence ID" value="KAK4234254.1"/>
    <property type="molecule type" value="Genomic_DNA"/>
</dbReference>
<comment type="caution">
    <text evidence="6">The sequence shown here is derived from an EMBL/GenBank/DDBJ whole genome shotgun (WGS) entry which is preliminary data.</text>
</comment>
<reference evidence="6" key="2">
    <citation type="submission" date="2023-05" db="EMBL/GenBank/DDBJ databases">
        <authorList>
            <consortium name="Lawrence Berkeley National Laboratory"/>
            <person name="Steindorff A."/>
            <person name="Hensen N."/>
            <person name="Bonometti L."/>
            <person name="Westerberg I."/>
            <person name="Brannstrom I.O."/>
            <person name="Guillou S."/>
            <person name="Cros-Aarteil S."/>
            <person name="Calhoun S."/>
            <person name="Haridas S."/>
            <person name="Kuo A."/>
            <person name="Mondo S."/>
            <person name="Pangilinan J."/>
            <person name="Riley R."/>
            <person name="Labutti K."/>
            <person name="Andreopoulos B."/>
            <person name="Lipzen A."/>
            <person name="Chen C."/>
            <person name="Yanf M."/>
            <person name="Daum C."/>
            <person name="Ng V."/>
            <person name="Clum A."/>
            <person name="Ohm R."/>
            <person name="Martin F."/>
            <person name="Silar P."/>
            <person name="Natvig D."/>
            <person name="Lalanne C."/>
            <person name="Gautier V."/>
            <person name="Ament-Velasquez S.L."/>
            <person name="Kruys A."/>
            <person name="Hutchinson M.I."/>
            <person name="Powell A.J."/>
            <person name="Barry K."/>
            <person name="Miller A.N."/>
            <person name="Grigoriev I.V."/>
            <person name="Debuchy R."/>
            <person name="Gladieux P."/>
            <person name="Thoren M.H."/>
            <person name="Johannesson H."/>
        </authorList>
    </citation>
    <scope>NUCLEOTIDE SEQUENCE</scope>
    <source>
        <strain evidence="6">CBS 532.94</strain>
    </source>
</reference>
<reference evidence="6" key="1">
    <citation type="journal article" date="2023" name="Mol. Phylogenet. Evol.">
        <title>Genome-scale phylogeny and comparative genomics of the fungal order Sordariales.</title>
        <authorList>
            <person name="Hensen N."/>
            <person name="Bonometti L."/>
            <person name="Westerberg I."/>
            <person name="Brannstrom I.O."/>
            <person name="Guillou S."/>
            <person name="Cros-Aarteil S."/>
            <person name="Calhoun S."/>
            <person name="Haridas S."/>
            <person name="Kuo A."/>
            <person name="Mondo S."/>
            <person name="Pangilinan J."/>
            <person name="Riley R."/>
            <person name="LaButti K."/>
            <person name="Andreopoulos B."/>
            <person name="Lipzen A."/>
            <person name="Chen C."/>
            <person name="Yan M."/>
            <person name="Daum C."/>
            <person name="Ng V."/>
            <person name="Clum A."/>
            <person name="Steindorff A."/>
            <person name="Ohm R.A."/>
            <person name="Martin F."/>
            <person name="Silar P."/>
            <person name="Natvig D.O."/>
            <person name="Lalanne C."/>
            <person name="Gautier V."/>
            <person name="Ament-Velasquez S.L."/>
            <person name="Kruys A."/>
            <person name="Hutchinson M.I."/>
            <person name="Powell A.J."/>
            <person name="Barry K."/>
            <person name="Miller A.N."/>
            <person name="Grigoriev I.V."/>
            <person name="Debuchy R."/>
            <person name="Gladieux P."/>
            <person name="Hiltunen Thoren M."/>
            <person name="Johannesson H."/>
        </authorList>
    </citation>
    <scope>NUCLEOTIDE SEQUENCE</scope>
    <source>
        <strain evidence="6">CBS 532.94</strain>
    </source>
</reference>
<dbReference type="SUPFAM" id="SSF144232">
    <property type="entry name" value="HIT/MYND zinc finger-like"/>
    <property type="match status" value="1"/>
</dbReference>
<gene>
    <name evidence="6" type="ORF">C8A03DRAFT_37979</name>
</gene>
<accession>A0AAN7C2S4</accession>
<dbReference type="PROSITE" id="PS50865">
    <property type="entry name" value="ZF_MYND_2"/>
    <property type="match status" value="1"/>
</dbReference>
<dbReference type="GO" id="GO:0008270">
    <property type="term" value="F:zinc ion binding"/>
    <property type="evidence" value="ECO:0007669"/>
    <property type="project" value="UniProtKB-KW"/>
</dbReference>
<evidence type="ECO:0000313" key="6">
    <source>
        <dbReference type="EMBL" id="KAK4234254.1"/>
    </source>
</evidence>
<keyword evidence="3" id="KW-0862">Zinc</keyword>
<keyword evidence="7" id="KW-1185">Reference proteome</keyword>
<feature type="domain" description="MYND-type" evidence="5">
    <location>
        <begin position="37"/>
        <end position="75"/>
    </location>
</feature>
<evidence type="ECO:0000256" key="4">
    <source>
        <dbReference type="PROSITE-ProRule" id="PRU00134"/>
    </source>
</evidence>
<evidence type="ECO:0000313" key="7">
    <source>
        <dbReference type="Proteomes" id="UP001303760"/>
    </source>
</evidence>
<organism evidence="6 7">
    <name type="scientific">Achaetomium macrosporum</name>
    <dbReference type="NCBI Taxonomy" id="79813"/>
    <lineage>
        <taxon>Eukaryota</taxon>
        <taxon>Fungi</taxon>
        <taxon>Dikarya</taxon>
        <taxon>Ascomycota</taxon>
        <taxon>Pezizomycotina</taxon>
        <taxon>Sordariomycetes</taxon>
        <taxon>Sordariomycetidae</taxon>
        <taxon>Sordariales</taxon>
        <taxon>Chaetomiaceae</taxon>
        <taxon>Achaetomium</taxon>
    </lineage>
</organism>
<keyword evidence="2 4" id="KW-0863">Zinc-finger</keyword>
<dbReference type="Gene3D" id="6.10.140.2220">
    <property type="match status" value="1"/>
</dbReference>
<proteinExistence type="predicted"/>
<dbReference type="InterPro" id="IPR002893">
    <property type="entry name" value="Znf_MYND"/>
</dbReference>
<evidence type="ECO:0000256" key="3">
    <source>
        <dbReference type="ARBA" id="ARBA00022833"/>
    </source>
</evidence>